<evidence type="ECO:0000313" key="2">
    <source>
        <dbReference type="Proteomes" id="UP000437824"/>
    </source>
</evidence>
<proteinExistence type="predicted"/>
<accession>A0A844GPT5</accession>
<gene>
    <name evidence="1" type="ORF">GKZ57_15930</name>
</gene>
<reference evidence="1 2" key="1">
    <citation type="submission" date="2019-11" db="EMBL/GenBank/DDBJ databases">
        <title>Draft genome sequence of Blautia luti DSM 14534T, isolated from human stool.</title>
        <authorList>
            <person name="Ortiz R."/>
            <person name="Melis-Arcos F."/>
            <person name="Covarrubias P."/>
            <person name="Cardenas J.P."/>
            <person name="Perez-Donoso J."/>
            <person name="Almonacid D."/>
        </authorList>
    </citation>
    <scope>NUCLEOTIDE SEQUENCE [LARGE SCALE GENOMIC DNA]</scope>
    <source>
        <strain evidence="1 2">DSM 14534</strain>
    </source>
</reference>
<dbReference type="EMBL" id="WMBC01000017">
    <property type="protein sequence ID" value="MTD62681.1"/>
    <property type="molecule type" value="Genomic_DNA"/>
</dbReference>
<evidence type="ECO:0000313" key="1">
    <source>
        <dbReference type="EMBL" id="MTD62681.1"/>
    </source>
</evidence>
<dbReference type="AlphaFoldDB" id="A0A844GPT5"/>
<organism evidence="1 2">
    <name type="scientific">Blautia luti DSM 14534 = JCM 17040</name>
    <dbReference type="NCBI Taxonomy" id="649762"/>
    <lineage>
        <taxon>Bacteria</taxon>
        <taxon>Bacillati</taxon>
        <taxon>Bacillota</taxon>
        <taxon>Clostridia</taxon>
        <taxon>Lachnospirales</taxon>
        <taxon>Lachnospiraceae</taxon>
        <taxon>Blautia</taxon>
    </lineage>
</organism>
<name>A0A844GPT5_9FIRM</name>
<protein>
    <submittedName>
        <fullName evidence="1">Uncharacterized protein</fullName>
    </submittedName>
</protein>
<comment type="caution">
    <text evidence="1">The sequence shown here is derived from an EMBL/GenBank/DDBJ whole genome shotgun (WGS) entry which is preliminary data.</text>
</comment>
<dbReference type="RefSeq" id="WP_154780975.1">
    <property type="nucleotide sequence ID" value="NZ_WMBC01000017.1"/>
</dbReference>
<dbReference type="Proteomes" id="UP000437824">
    <property type="component" value="Unassembled WGS sequence"/>
</dbReference>
<sequence length="51" mass="6067">MKKIISLQDIRNAHKKGIAVTGWLFKDANIDNLYKRWGLDFIIFENYLVKK</sequence>